<reference evidence="1" key="1">
    <citation type="submission" date="2022-01" db="EMBL/GenBank/DDBJ databases">
        <authorList>
            <person name="Lagorce A."/>
        </authorList>
    </citation>
    <scope>NUCLEOTIDE SEQUENCE</scope>
    <source>
        <strain evidence="1">Th15_F1_D04</strain>
    </source>
</reference>
<comment type="caution">
    <text evidence="1">The sequence shown here is derived from an EMBL/GenBank/DDBJ whole genome shotgun (WGS) entry which is preliminary data.</text>
</comment>
<accession>A0AAU9Q3R1</accession>
<name>A0AAU9Q3R1_9VIBR</name>
<evidence type="ECO:0008006" key="3">
    <source>
        <dbReference type="Google" id="ProtNLM"/>
    </source>
</evidence>
<sequence>MQVNKENILKKIRDTRLPKYTNADVDKFKSYVHAGYTRASICQYFNMSVNTLRIILNNSYKTQEMYMSEQVDKDLHSIIEDLGDSA</sequence>
<evidence type="ECO:0000313" key="1">
    <source>
        <dbReference type="EMBL" id="CAH1526329.1"/>
    </source>
</evidence>
<protein>
    <recommendedName>
        <fullName evidence="3">Helix-turn-helix domain-containing protein</fullName>
    </recommendedName>
</protein>
<gene>
    <name evidence="1" type="ORF">THF1D04_20301</name>
</gene>
<organism evidence="1 2">
    <name type="scientific">Vibrio owensii</name>
    <dbReference type="NCBI Taxonomy" id="696485"/>
    <lineage>
        <taxon>Bacteria</taxon>
        <taxon>Pseudomonadati</taxon>
        <taxon>Pseudomonadota</taxon>
        <taxon>Gammaproteobacteria</taxon>
        <taxon>Vibrionales</taxon>
        <taxon>Vibrionaceae</taxon>
        <taxon>Vibrio</taxon>
    </lineage>
</organism>
<dbReference type="Proteomes" id="UP001295420">
    <property type="component" value="Unassembled WGS sequence"/>
</dbReference>
<dbReference type="EMBL" id="CAKMTQ010000012">
    <property type="protein sequence ID" value="CAH1526329.1"/>
    <property type="molecule type" value="Genomic_DNA"/>
</dbReference>
<proteinExistence type="predicted"/>
<dbReference type="AlphaFoldDB" id="A0AAU9Q3R1"/>
<evidence type="ECO:0000313" key="2">
    <source>
        <dbReference type="Proteomes" id="UP001295420"/>
    </source>
</evidence>
<dbReference type="RefSeq" id="WP_409930822.1">
    <property type="nucleotide sequence ID" value="NZ_CAKMTQ010000012.1"/>
</dbReference>